<feature type="domain" description="Thioredoxin" evidence="2">
    <location>
        <begin position="9"/>
        <end position="133"/>
    </location>
</feature>
<evidence type="ECO:0000313" key="4">
    <source>
        <dbReference type="Proteomes" id="UP001190700"/>
    </source>
</evidence>
<dbReference type="InterPro" id="IPR036249">
    <property type="entry name" value="Thioredoxin-like_sf"/>
</dbReference>
<dbReference type="PROSITE" id="PS51352">
    <property type="entry name" value="THIOREDOXIN_2"/>
    <property type="match status" value="2"/>
</dbReference>
<dbReference type="Proteomes" id="UP001190700">
    <property type="component" value="Unassembled WGS sequence"/>
</dbReference>
<proteinExistence type="predicted"/>
<dbReference type="PANTHER" id="PTHR45815">
    <property type="entry name" value="PROTEIN DISULFIDE-ISOMERASE A6"/>
    <property type="match status" value="1"/>
</dbReference>
<feature type="chain" id="PRO_5042274139" description="Thioredoxin domain-containing protein" evidence="1">
    <location>
        <begin position="21"/>
        <end position="350"/>
    </location>
</feature>
<dbReference type="PANTHER" id="PTHR45815:SF3">
    <property type="entry name" value="PROTEIN DISULFIDE-ISOMERASE A6"/>
    <property type="match status" value="1"/>
</dbReference>
<dbReference type="PRINTS" id="PR00421">
    <property type="entry name" value="THIOREDOXIN"/>
</dbReference>
<dbReference type="PROSITE" id="PS00194">
    <property type="entry name" value="THIOREDOXIN_1"/>
    <property type="match status" value="2"/>
</dbReference>
<dbReference type="InterPro" id="IPR017937">
    <property type="entry name" value="Thioredoxin_CS"/>
</dbReference>
<dbReference type="SUPFAM" id="SSF52833">
    <property type="entry name" value="Thioredoxin-like"/>
    <property type="match status" value="2"/>
</dbReference>
<dbReference type="GO" id="GO:0034976">
    <property type="term" value="P:response to endoplasmic reticulum stress"/>
    <property type="evidence" value="ECO:0007669"/>
    <property type="project" value="TreeGrafter"/>
</dbReference>
<dbReference type="EMBL" id="LGRX02011733">
    <property type="protein sequence ID" value="KAK3268575.1"/>
    <property type="molecule type" value="Genomic_DNA"/>
</dbReference>
<evidence type="ECO:0000256" key="1">
    <source>
        <dbReference type="SAM" id="SignalP"/>
    </source>
</evidence>
<dbReference type="Gene3D" id="3.40.30.10">
    <property type="entry name" value="Glutaredoxin"/>
    <property type="match status" value="2"/>
</dbReference>
<name>A0AAE0FZR5_9CHLO</name>
<dbReference type="InterPro" id="IPR013766">
    <property type="entry name" value="Thioredoxin_domain"/>
</dbReference>
<sequence length="350" mass="37756">MACSPILLLLIAAALPAAIALYGSGGGVLSVSSATFHSEVLQSDSLVLVEFYAPWCGHCKRLAPEWTKATEALKGVVKLVAADCDADDALAKEYSIQGFPTVKAFAGGKEIGKYEGQHTAKALVDYALKEARSLVYERMGEKPQGSTEDGSGDMKGDVFVLRADNFDELVLQSDDYWLVEFYAPWCGHCKSLEPQWASAASDLKGRAKLGAVDATVEEELGRRYNVQSFPTIIEFVGGKQNPYEGGRTSDDIVTHVENWLSTFAEPHEVLELVGQEVMDASCFSKQICIVTFLPHILDTGAAGRQLYLDALSSLGEKYKSLPWGLVWAEAGSQPNLEAAFEVGGAGYPAL</sequence>
<dbReference type="GO" id="GO:0015035">
    <property type="term" value="F:protein-disulfide reductase activity"/>
    <property type="evidence" value="ECO:0007669"/>
    <property type="project" value="TreeGrafter"/>
</dbReference>
<keyword evidence="4" id="KW-1185">Reference proteome</keyword>
<gene>
    <name evidence="3" type="ORF">CYMTET_22918</name>
</gene>
<feature type="signal peptide" evidence="1">
    <location>
        <begin position="1"/>
        <end position="20"/>
    </location>
</feature>
<evidence type="ECO:0000313" key="3">
    <source>
        <dbReference type="EMBL" id="KAK3268575.1"/>
    </source>
</evidence>
<accession>A0AAE0FZR5</accession>
<reference evidence="3 4" key="1">
    <citation type="journal article" date="2015" name="Genome Biol. Evol.">
        <title>Comparative Genomics of a Bacterivorous Green Alga Reveals Evolutionary Causalities and Consequences of Phago-Mixotrophic Mode of Nutrition.</title>
        <authorList>
            <person name="Burns J.A."/>
            <person name="Paasch A."/>
            <person name="Narechania A."/>
            <person name="Kim E."/>
        </authorList>
    </citation>
    <scope>NUCLEOTIDE SEQUENCE [LARGE SCALE GENOMIC DNA]</scope>
    <source>
        <strain evidence="3 4">PLY_AMNH</strain>
    </source>
</reference>
<protein>
    <recommendedName>
        <fullName evidence="2">Thioredoxin domain-containing protein</fullName>
    </recommendedName>
</protein>
<comment type="caution">
    <text evidence="3">The sequence shown here is derived from an EMBL/GenBank/DDBJ whole genome shotgun (WGS) entry which is preliminary data.</text>
</comment>
<feature type="domain" description="Thioredoxin" evidence="2">
    <location>
        <begin position="136"/>
        <end position="261"/>
    </location>
</feature>
<feature type="non-terminal residue" evidence="3">
    <location>
        <position position="350"/>
    </location>
</feature>
<dbReference type="Pfam" id="PF00085">
    <property type="entry name" value="Thioredoxin"/>
    <property type="match status" value="2"/>
</dbReference>
<keyword evidence="1" id="KW-0732">Signal</keyword>
<organism evidence="3 4">
    <name type="scientific">Cymbomonas tetramitiformis</name>
    <dbReference type="NCBI Taxonomy" id="36881"/>
    <lineage>
        <taxon>Eukaryota</taxon>
        <taxon>Viridiplantae</taxon>
        <taxon>Chlorophyta</taxon>
        <taxon>Pyramimonadophyceae</taxon>
        <taxon>Pyramimonadales</taxon>
        <taxon>Pyramimonadaceae</taxon>
        <taxon>Cymbomonas</taxon>
    </lineage>
</organism>
<dbReference type="AlphaFoldDB" id="A0AAE0FZR5"/>
<dbReference type="GO" id="GO:0005788">
    <property type="term" value="C:endoplasmic reticulum lumen"/>
    <property type="evidence" value="ECO:0007669"/>
    <property type="project" value="TreeGrafter"/>
</dbReference>
<evidence type="ECO:0000259" key="2">
    <source>
        <dbReference type="PROSITE" id="PS51352"/>
    </source>
</evidence>